<evidence type="ECO:0000256" key="2">
    <source>
        <dbReference type="ARBA" id="ARBA00008072"/>
    </source>
</evidence>
<organism evidence="6 7">
    <name type="scientific">Marinobacter nauticus (strain ATCC 700491 / DSM 11845 / VT8)</name>
    <name type="common">Marinobacter aquaeolei</name>
    <dbReference type="NCBI Taxonomy" id="351348"/>
    <lineage>
        <taxon>Bacteria</taxon>
        <taxon>Pseudomonadati</taxon>
        <taxon>Pseudomonadota</taxon>
        <taxon>Gammaproteobacteria</taxon>
        <taxon>Pseudomonadales</taxon>
        <taxon>Marinobacteraceae</taxon>
        <taxon>Marinobacter</taxon>
    </lineage>
</organism>
<evidence type="ECO:0000313" key="7">
    <source>
        <dbReference type="Proteomes" id="UP000000998"/>
    </source>
</evidence>
<dbReference type="Gene3D" id="3.40.50.720">
    <property type="entry name" value="NAD(P)-binding Rossmann-like Domain"/>
    <property type="match status" value="1"/>
</dbReference>
<keyword evidence="5" id="KW-0560">Oxidoreductase</keyword>
<dbReference type="GO" id="GO:0046872">
    <property type="term" value="F:metal ion binding"/>
    <property type="evidence" value="ECO:0007669"/>
    <property type="project" value="UniProtKB-KW"/>
</dbReference>
<dbReference type="SUPFAM" id="SSF50129">
    <property type="entry name" value="GroES-like"/>
    <property type="match status" value="1"/>
</dbReference>
<dbReference type="KEGG" id="maq:Maqu_1678"/>
<dbReference type="PANTHER" id="PTHR43350:SF19">
    <property type="entry name" value="D-GULOSIDE 3-DEHYDROGENASE"/>
    <property type="match status" value="1"/>
</dbReference>
<reference evidence="7" key="1">
    <citation type="journal article" date="2011" name="Appl. Environ. Microbiol.">
        <title>Genomic potential of Marinobacter aquaeolei, a biogeochemical 'opportunitroph'.</title>
        <authorList>
            <person name="Singer E."/>
            <person name="Webb E.A."/>
            <person name="Nelson W.C."/>
            <person name="Heidelberg J.F."/>
            <person name="Ivanova N."/>
            <person name="Pati A."/>
            <person name="Edwards K.J."/>
        </authorList>
    </citation>
    <scope>NUCLEOTIDE SEQUENCE [LARGE SCALE GENOMIC DNA]</scope>
    <source>
        <strain evidence="7">ATCC 700491 / DSM 11845 / VT8</strain>
    </source>
</reference>
<dbReference type="InterPro" id="IPR011032">
    <property type="entry name" value="GroES-like_sf"/>
</dbReference>
<dbReference type="Proteomes" id="UP000000998">
    <property type="component" value="Chromosome"/>
</dbReference>
<evidence type="ECO:0000256" key="4">
    <source>
        <dbReference type="ARBA" id="ARBA00022833"/>
    </source>
</evidence>
<evidence type="ECO:0000313" key="6">
    <source>
        <dbReference type="EMBL" id="ABM18762.1"/>
    </source>
</evidence>
<keyword evidence="4" id="KW-0862">Zinc</keyword>
<comment type="similarity">
    <text evidence="2">Belongs to the zinc-containing alcohol dehydrogenase family.</text>
</comment>
<dbReference type="CDD" id="cd08255">
    <property type="entry name" value="2-desacetyl-2-hydroxyethyl_bacteriochlorophyllide_like"/>
    <property type="match status" value="1"/>
</dbReference>
<dbReference type="PANTHER" id="PTHR43350">
    <property type="entry name" value="NAD-DEPENDENT ALCOHOL DEHYDROGENASE"/>
    <property type="match status" value="1"/>
</dbReference>
<sequence>MTIVWRDCFCVRSHSSNGLFMDVENNTAFWITGYQEARLGPVPEPTFPASETPYVIVRSRYSGISRGTESLVYNNQVPENEYQRMRAPFQEGEFPFPVKYGYASVGEVVDGPEALLGRNVFCLYPHQQRYAVPASAVLPLPAKVPAERAVLAANMETAVNGVWDGQPAVGDRIAVIGLGVVGLLVAWLVNRIPGVELIGVDTNEGRRSVAQALGVRFTTEPDIQNCDLVFHASGHPSGLAKALSLAGTDARVIELSWYGDTPVSVPLGHAFHPNRLTLKSSQVGQLSPERRPRWHHRRRLELALSMLSEPALDALISGESRFEQLPQVAGNILMPGADALCHRIVY</sequence>
<protein>
    <submittedName>
        <fullName evidence="6">Putative dehydrogenase</fullName>
    </submittedName>
</protein>
<keyword evidence="3" id="KW-0479">Metal-binding</keyword>
<evidence type="ECO:0000256" key="3">
    <source>
        <dbReference type="ARBA" id="ARBA00022723"/>
    </source>
</evidence>
<dbReference type="Gene3D" id="3.90.180.10">
    <property type="entry name" value="Medium-chain alcohol dehydrogenases, catalytic domain"/>
    <property type="match status" value="1"/>
</dbReference>
<dbReference type="STRING" id="351348.Maqu_1678"/>
<name>A1U193_MARN8</name>
<dbReference type="GO" id="GO:0016491">
    <property type="term" value="F:oxidoreductase activity"/>
    <property type="evidence" value="ECO:0007669"/>
    <property type="project" value="UniProtKB-KW"/>
</dbReference>
<dbReference type="SUPFAM" id="SSF51735">
    <property type="entry name" value="NAD(P)-binding Rossmann-fold domains"/>
    <property type="match status" value="1"/>
</dbReference>
<comment type="cofactor">
    <cofactor evidence="1">
        <name>Zn(2+)</name>
        <dbReference type="ChEBI" id="CHEBI:29105"/>
    </cofactor>
</comment>
<dbReference type="HOGENOM" id="CLU_026673_9_0_6"/>
<gene>
    <name evidence="6" type="ordered locus">Maqu_1678</name>
</gene>
<evidence type="ECO:0000256" key="1">
    <source>
        <dbReference type="ARBA" id="ARBA00001947"/>
    </source>
</evidence>
<dbReference type="eggNOG" id="COG1063">
    <property type="taxonomic scope" value="Bacteria"/>
</dbReference>
<evidence type="ECO:0000256" key="5">
    <source>
        <dbReference type="ARBA" id="ARBA00023002"/>
    </source>
</evidence>
<accession>A1U193</accession>
<dbReference type="AlphaFoldDB" id="A1U193"/>
<dbReference type="InterPro" id="IPR036291">
    <property type="entry name" value="NAD(P)-bd_dom_sf"/>
</dbReference>
<dbReference type="EMBL" id="CP000514">
    <property type="protein sequence ID" value="ABM18762.1"/>
    <property type="molecule type" value="Genomic_DNA"/>
</dbReference>
<proteinExistence type="inferred from homology"/>